<evidence type="ECO:0000313" key="2">
    <source>
        <dbReference type="EMBL" id="GFJ80760.1"/>
    </source>
</evidence>
<keyword evidence="3" id="KW-1185">Reference proteome</keyword>
<feature type="compositionally biased region" description="Pro residues" evidence="1">
    <location>
        <begin position="60"/>
        <end position="70"/>
    </location>
</feature>
<comment type="caution">
    <text evidence="2">The sequence shown here is derived from an EMBL/GenBank/DDBJ whole genome shotgun (WGS) entry which is preliminary data.</text>
</comment>
<feature type="region of interest" description="Disordered" evidence="1">
    <location>
        <begin position="39"/>
        <end position="70"/>
    </location>
</feature>
<gene>
    <name evidence="2" type="ORF">Phou_049400</name>
</gene>
<proteinExistence type="predicted"/>
<reference evidence="2 3" key="1">
    <citation type="submission" date="2020-03" db="EMBL/GenBank/DDBJ databases">
        <title>Whole genome shotgun sequence of Phytohabitans houttuyneae NBRC 108639.</title>
        <authorList>
            <person name="Komaki H."/>
            <person name="Tamura T."/>
        </authorList>
    </citation>
    <scope>NUCLEOTIDE SEQUENCE [LARGE SCALE GENOMIC DNA]</scope>
    <source>
        <strain evidence="2 3">NBRC 108639</strain>
    </source>
</reference>
<protein>
    <submittedName>
        <fullName evidence="2">Uncharacterized protein</fullName>
    </submittedName>
</protein>
<evidence type="ECO:0000256" key="1">
    <source>
        <dbReference type="SAM" id="MobiDB-lite"/>
    </source>
</evidence>
<name>A0A6V8KBH3_9ACTN</name>
<dbReference type="RefSeq" id="WP_173058996.1">
    <property type="nucleotide sequence ID" value="NZ_BAABGO010000045.1"/>
</dbReference>
<organism evidence="2 3">
    <name type="scientific">Phytohabitans houttuyneae</name>
    <dbReference type="NCBI Taxonomy" id="1076126"/>
    <lineage>
        <taxon>Bacteria</taxon>
        <taxon>Bacillati</taxon>
        <taxon>Actinomycetota</taxon>
        <taxon>Actinomycetes</taxon>
        <taxon>Micromonosporales</taxon>
        <taxon>Micromonosporaceae</taxon>
    </lineage>
</organism>
<dbReference type="EMBL" id="BLPF01000002">
    <property type="protein sequence ID" value="GFJ80760.1"/>
    <property type="molecule type" value="Genomic_DNA"/>
</dbReference>
<dbReference type="Proteomes" id="UP000482800">
    <property type="component" value="Unassembled WGS sequence"/>
</dbReference>
<dbReference type="AlphaFoldDB" id="A0A6V8KBH3"/>
<accession>A0A6V8KBH3</accession>
<evidence type="ECO:0000313" key="3">
    <source>
        <dbReference type="Proteomes" id="UP000482800"/>
    </source>
</evidence>
<reference evidence="2 3" key="2">
    <citation type="submission" date="2020-03" db="EMBL/GenBank/DDBJ databases">
        <authorList>
            <person name="Ichikawa N."/>
            <person name="Kimura A."/>
            <person name="Kitahashi Y."/>
            <person name="Uohara A."/>
        </authorList>
    </citation>
    <scope>NUCLEOTIDE SEQUENCE [LARGE SCALE GENOMIC DNA]</scope>
    <source>
        <strain evidence="2 3">NBRC 108639</strain>
    </source>
</reference>
<sequence>MHTRAGQEQGRGLMQWWDSGAQVRDELPTADHRYRDELIEIHRRDEMENGTTPRPSRWQAPPPPPTATAM</sequence>